<organism evidence="1 2">
    <name type="scientific">Necator americanus</name>
    <name type="common">Human hookworm</name>
    <dbReference type="NCBI Taxonomy" id="51031"/>
    <lineage>
        <taxon>Eukaryota</taxon>
        <taxon>Metazoa</taxon>
        <taxon>Ecdysozoa</taxon>
        <taxon>Nematoda</taxon>
        <taxon>Chromadorea</taxon>
        <taxon>Rhabditida</taxon>
        <taxon>Rhabditina</taxon>
        <taxon>Rhabditomorpha</taxon>
        <taxon>Strongyloidea</taxon>
        <taxon>Ancylostomatidae</taxon>
        <taxon>Bunostominae</taxon>
        <taxon>Necator</taxon>
    </lineage>
</organism>
<dbReference type="KEGG" id="nai:NECAME_08088"/>
<dbReference type="Proteomes" id="UP000053676">
    <property type="component" value="Unassembled WGS sequence"/>
</dbReference>
<sequence length="115" mass="13705">MSRFDETLAQLCLRDRIQAPEHDVVKQYGETMNGAERFLMRFMSHHQRKMLNEKFEDRAKMRNKWTQTAKQIKAASVQTTDKYQDLVNFAPEEEEETPTKSRIATRRLYIYNTGE</sequence>
<reference evidence="2" key="1">
    <citation type="journal article" date="2014" name="Nat. Genet.">
        <title>Genome of the human hookworm Necator americanus.</title>
        <authorList>
            <person name="Tang Y.T."/>
            <person name="Gao X."/>
            <person name="Rosa B.A."/>
            <person name="Abubucker S."/>
            <person name="Hallsworth-Pepin K."/>
            <person name="Martin J."/>
            <person name="Tyagi R."/>
            <person name="Heizer E."/>
            <person name="Zhang X."/>
            <person name="Bhonagiri-Palsikar V."/>
            <person name="Minx P."/>
            <person name="Warren W.C."/>
            <person name="Wang Q."/>
            <person name="Zhan B."/>
            <person name="Hotez P.J."/>
            <person name="Sternberg P.W."/>
            <person name="Dougall A."/>
            <person name="Gaze S.T."/>
            <person name="Mulvenna J."/>
            <person name="Sotillo J."/>
            <person name="Ranganathan S."/>
            <person name="Rabelo E.M."/>
            <person name="Wilson R.K."/>
            <person name="Felgner P.L."/>
            <person name="Bethony J."/>
            <person name="Hawdon J.M."/>
            <person name="Gasser R.B."/>
            <person name="Loukas A."/>
            <person name="Mitreva M."/>
        </authorList>
    </citation>
    <scope>NUCLEOTIDE SEQUENCE [LARGE SCALE GENOMIC DNA]</scope>
</reference>
<dbReference type="OrthoDB" id="297496at2759"/>
<dbReference type="EMBL" id="KI658534">
    <property type="protein sequence ID" value="ETN82214.1"/>
    <property type="molecule type" value="Genomic_DNA"/>
</dbReference>
<evidence type="ECO:0000313" key="2">
    <source>
        <dbReference type="Proteomes" id="UP000053676"/>
    </source>
</evidence>
<evidence type="ECO:0000313" key="1">
    <source>
        <dbReference type="EMBL" id="ETN82214.1"/>
    </source>
</evidence>
<name>W2TKS0_NECAM</name>
<protein>
    <submittedName>
        <fullName evidence="1">Uncharacterized protein</fullName>
    </submittedName>
</protein>
<dbReference type="AlphaFoldDB" id="W2TKS0"/>
<accession>W2TKS0</accession>
<gene>
    <name evidence="1" type="ORF">NECAME_08088</name>
</gene>
<proteinExistence type="predicted"/>
<keyword evidence="2" id="KW-1185">Reference proteome</keyword>